<organism evidence="2 3">
    <name type="scientific">Datura stramonium</name>
    <name type="common">Jimsonweed</name>
    <name type="synonym">Common thornapple</name>
    <dbReference type="NCBI Taxonomy" id="4076"/>
    <lineage>
        <taxon>Eukaryota</taxon>
        <taxon>Viridiplantae</taxon>
        <taxon>Streptophyta</taxon>
        <taxon>Embryophyta</taxon>
        <taxon>Tracheophyta</taxon>
        <taxon>Spermatophyta</taxon>
        <taxon>Magnoliopsida</taxon>
        <taxon>eudicotyledons</taxon>
        <taxon>Gunneridae</taxon>
        <taxon>Pentapetalae</taxon>
        <taxon>asterids</taxon>
        <taxon>lamiids</taxon>
        <taxon>Solanales</taxon>
        <taxon>Solanaceae</taxon>
        <taxon>Solanoideae</taxon>
        <taxon>Datureae</taxon>
        <taxon>Datura</taxon>
    </lineage>
</organism>
<reference evidence="2 3" key="1">
    <citation type="journal article" date="2021" name="BMC Genomics">
        <title>Datura genome reveals duplications of psychoactive alkaloid biosynthetic genes and high mutation rate following tissue culture.</title>
        <authorList>
            <person name="Rajewski A."/>
            <person name="Carter-House D."/>
            <person name="Stajich J."/>
            <person name="Litt A."/>
        </authorList>
    </citation>
    <scope>NUCLEOTIDE SEQUENCE [LARGE SCALE GENOMIC DNA]</scope>
    <source>
        <strain evidence="2">AR-01</strain>
    </source>
</reference>
<evidence type="ECO:0000256" key="1">
    <source>
        <dbReference type="SAM" id="MobiDB-lite"/>
    </source>
</evidence>
<dbReference type="EMBL" id="JACEIK010003385">
    <property type="protein sequence ID" value="MCD9641531.1"/>
    <property type="molecule type" value="Genomic_DNA"/>
</dbReference>
<name>A0ABS8V337_DATST</name>
<dbReference type="Proteomes" id="UP000823775">
    <property type="component" value="Unassembled WGS sequence"/>
</dbReference>
<protein>
    <submittedName>
        <fullName evidence="2">Uncharacterized protein</fullName>
    </submittedName>
</protein>
<accession>A0ABS8V337</accession>
<evidence type="ECO:0000313" key="3">
    <source>
        <dbReference type="Proteomes" id="UP000823775"/>
    </source>
</evidence>
<feature type="region of interest" description="Disordered" evidence="1">
    <location>
        <begin position="1"/>
        <end position="70"/>
    </location>
</feature>
<keyword evidence="3" id="KW-1185">Reference proteome</keyword>
<sequence>MGEKMQENEKVNKEDINHHTPKESNDKLESYEHNMETTGQEEESEGNAVPSNEQMLDFDDRKRDDIDLQGQQAVEQHINHTQDLTKDEDMQENVNSIS</sequence>
<proteinExistence type="predicted"/>
<gene>
    <name evidence="2" type="ORF">HAX54_027744</name>
</gene>
<evidence type="ECO:0000313" key="2">
    <source>
        <dbReference type="EMBL" id="MCD9641531.1"/>
    </source>
</evidence>
<feature type="compositionally biased region" description="Basic and acidic residues" evidence="1">
    <location>
        <begin position="1"/>
        <end position="35"/>
    </location>
</feature>
<comment type="caution">
    <text evidence="2">The sequence shown here is derived from an EMBL/GenBank/DDBJ whole genome shotgun (WGS) entry which is preliminary data.</text>
</comment>